<dbReference type="Proteomes" id="UP000789595">
    <property type="component" value="Unassembled WGS sequence"/>
</dbReference>
<dbReference type="GO" id="GO:0016567">
    <property type="term" value="P:protein ubiquitination"/>
    <property type="evidence" value="ECO:0007669"/>
    <property type="project" value="InterPro"/>
</dbReference>
<evidence type="ECO:0000313" key="3">
    <source>
        <dbReference type="EMBL" id="CAH0363899.1"/>
    </source>
</evidence>
<dbReference type="InterPro" id="IPR052085">
    <property type="entry name" value="WD-SAM-U-box"/>
</dbReference>
<evidence type="ECO:0000256" key="1">
    <source>
        <dbReference type="SAM" id="MobiDB-lite"/>
    </source>
</evidence>
<dbReference type="InterPro" id="IPR013083">
    <property type="entry name" value="Znf_RING/FYVE/PHD"/>
</dbReference>
<name>A0A8J2SAM8_9STRA</name>
<dbReference type="Pfam" id="PF04564">
    <property type="entry name" value="U-box"/>
    <property type="match status" value="1"/>
</dbReference>
<accession>A0A8J2SAM8</accession>
<evidence type="ECO:0000313" key="4">
    <source>
        <dbReference type="Proteomes" id="UP000789595"/>
    </source>
</evidence>
<comment type="caution">
    <text evidence="3">The sequence shown here is derived from an EMBL/GenBank/DDBJ whole genome shotgun (WGS) entry which is preliminary data.</text>
</comment>
<dbReference type="GO" id="GO:0004842">
    <property type="term" value="F:ubiquitin-protein transferase activity"/>
    <property type="evidence" value="ECO:0007669"/>
    <property type="project" value="InterPro"/>
</dbReference>
<dbReference type="AlphaFoldDB" id="A0A8J2SAM8"/>
<dbReference type="SUPFAM" id="SSF57850">
    <property type="entry name" value="RING/U-box"/>
    <property type="match status" value="1"/>
</dbReference>
<sequence length="287" mass="31894">MPPRKKRSASAPPKGSEASPLKKAAIEAITCPITRQLVVDPVVAEDENTYESAAIRQWLQSNYRSPMTNERMGDRLTPNRHARLMVEAAVKEGAVPSEDAAQWHISSAKLLASGDVPGGMSSAIEHLREAPKTPETDLLLRCATLRTQMDSLRNEAASLDVQGVDAFFTMPAQPRADGWRPPAGWRPLERFDDTLDGALVRVIPDRDEFQRLCERPAPGAVEAVEWCDDMEAMCGRHYAIEAVYSNSCGYELTKSDTDDTFAVPFDACMFVSRDTSPEFRERFDVYI</sequence>
<dbReference type="PANTHER" id="PTHR46573:SF1">
    <property type="entry name" value="WD REPEAT, SAM AND U-BOX DOMAIN-CONTAINING PROTEIN 1"/>
    <property type="match status" value="1"/>
</dbReference>
<protein>
    <recommendedName>
        <fullName evidence="2">U-box domain-containing protein</fullName>
    </recommendedName>
</protein>
<feature type="domain" description="U-box" evidence="2">
    <location>
        <begin position="28"/>
        <end position="89"/>
    </location>
</feature>
<organism evidence="3 4">
    <name type="scientific">Pelagomonas calceolata</name>
    <dbReference type="NCBI Taxonomy" id="35677"/>
    <lineage>
        <taxon>Eukaryota</taxon>
        <taxon>Sar</taxon>
        <taxon>Stramenopiles</taxon>
        <taxon>Ochrophyta</taxon>
        <taxon>Pelagophyceae</taxon>
        <taxon>Pelagomonadales</taxon>
        <taxon>Pelagomonadaceae</taxon>
        <taxon>Pelagomonas</taxon>
    </lineage>
</organism>
<dbReference type="EMBL" id="CAKKNE010000001">
    <property type="protein sequence ID" value="CAH0363899.1"/>
    <property type="molecule type" value="Genomic_DNA"/>
</dbReference>
<dbReference type="SMART" id="SM00504">
    <property type="entry name" value="Ubox"/>
    <property type="match status" value="1"/>
</dbReference>
<reference evidence="3" key="1">
    <citation type="submission" date="2021-11" db="EMBL/GenBank/DDBJ databases">
        <authorList>
            <consortium name="Genoscope - CEA"/>
            <person name="William W."/>
        </authorList>
    </citation>
    <scope>NUCLEOTIDE SEQUENCE</scope>
</reference>
<dbReference type="OrthoDB" id="424220at2759"/>
<feature type="region of interest" description="Disordered" evidence="1">
    <location>
        <begin position="1"/>
        <end position="21"/>
    </location>
</feature>
<evidence type="ECO:0000259" key="2">
    <source>
        <dbReference type="SMART" id="SM00504"/>
    </source>
</evidence>
<gene>
    <name evidence="3" type="ORF">PECAL_1P02400</name>
</gene>
<dbReference type="Gene3D" id="3.30.40.10">
    <property type="entry name" value="Zinc/RING finger domain, C3HC4 (zinc finger)"/>
    <property type="match status" value="1"/>
</dbReference>
<dbReference type="PANTHER" id="PTHR46573">
    <property type="entry name" value="WD REPEAT, SAM AND U-BOX DOMAIN-CONTAINING PROTEIN 1"/>
    <property type="match status" value="1"/>
</dbReference>
<proteinExistence type="predicted"/>
<dbReference type="InterPro" id="IPR003613">
    <property type="entry name" value="Ubox_domain"/>
</dbReference>
<dbReference type="CDD" id="cd16655">
    <property type="entry name" value="RING-Ubox_WDSUB1-like"/>
    <property type="match status" value="1"/>
</dbReference>
<keyword evidence="4" id="KW-1185">Reference proteome</keyword>